<dbReference type="Gene3D" id="3.40.50.300">
    <property type="entry name" value="P-loop containing nucleotide triphosphate hydrolases"/>
    <property type="match status" value="1"/>
</dbReference>
<reference evidence="6" key="1">
    <citation type="submission" date="2025-08" db="UniProtKB">
        <authorList>
            <consortium name="RefSeq"/>
        </authorList>
    </citation>
    <scope>IDENTIFICATION</scope>
    <source>
        <tissue evidence="6">Leaves</tissue>
    </source>
</reference>
<evidence type="ECO:0000313" key="6">
    <source>
        <dbReference type="RefSeq" id="XP_071939843.1"/>
    </source>
</evidence>
<keyword evidence="5" id="KW-1185">Reference proteome</keyword>
<evidence type="ECO:0000259" key="4">
    <source>
        <dbReference type="Pfam" id="PF00685"/>
    </source>
</evidence>
<evidence type="ECO:0000256" key="3">
    <source>
        <dbReference type="RuleBase" id="RU361155"/>
    </source>
</evidence>
<sequence>MSTTPSSFKVPFSEDSEVQELMQEQCKNLYSTLPRERWQGSSYLYKYNGFWFTTNQLPGLVEVQKHFQARDSDVLLITTPKSATAWLKALAFTLMNRNIHPINPSHPLLNQNPYVLVPQLEFYALSHDKQDPEYSFRQYFQDSRRLLGNHCPLRYCLSQ</sequence>
<dbReference type="Pfam" id="PF00685">
    <property type="entry name" value="Sulfotransfer_1"/>
    <property type="match status" value="1"/>
</dbReference>
<dbReference type="GeneID" id="113737395"/>
<dbReference type="InterPro" id="IPR000863">
    <property type="entry name" value="Sulfotransferase_dom"/>
</dbReference>
<dbReference type="PANTHER" id="PTHR11783">
    <property type="entry name" value="SULFOTRANSFERASE SULT"/>
    <property type="match status" value="1"/>
</dbReference>
<organism evidence="5 6">
    <name type="scientific">Coffea arabica</name>
    <name type="common">Arabian coffee</name>
    <dbReference type="NCBI Taxonomy" id="13443"/>
    <lineage>
        <taxon>Eukaryota</taxon>
        <taxon>Viridiplantae</taxon>
        <taxon>Streptophyta</taxon>
        <taxon>Embryophyta</taxon>
        <taxon>Tracheophyta</taxon>
        <taxon>Spermatophyta</taxon>
        <taxon>Magnoliopsida</taxon>
        <taxon>eudicotyledons</taxon>
        <taxon>Gunneridae</taxon>
        <taxon>Pentapetalae</taxon>
        <taxon>asterids</taxon>
        <taxon>lamiids</taxon>
        <taxon>Gentianales</taxon>
        <taxon>Rubiaceae</taxon>
        <taxon>Ixoroideae</taxon>
        <taxon>Gardenieae complex</taxon>
        <taxon>Bertiereae - Coffeeae clade</taxon>
        <taxon>Coffeeae</taxon>
        <taxon>Coffea</taxon>
    </lineage>
</organism>
<evidence type="ECO:0000256" key="2">
    <source>
        <dbReference type="ARBA" id="ARBA00022679"/>
    </source>
</evidence>
<dbReference type="Proteomes" id="UP001652660">
    <property type="component" value="Chromosome 3e"/>
</dbReference>
<evidence type="ECO:0000313" key="5">
    <source>
        <dbReference type="Proteomes" id="UP001652660"/>
    </source>
</evidence>
<protein>
    <recommendedName>
        <fullName evidence="3">Sulfotransferase</fullName>
        <ecNumber evidence="3">2.8.2.-</ecNumber>
    </recommendedName>
</protein>
<dbReference type="SUPFAM" id="SSF52540">
    <property type="entry name" value="P-loop containing nucleoside triphosphate hydrolases"/>
    <property type="match status" value="1"/>
</dbReference>
<comment type="similarity">
    <text evidence="1 3">Belongs to the sulfotransferase 1 family.</text>
</comment>
<keyword evidence="2 3" id="KW-0808">Transferase</keyword>
<dbReference type="InterPro" id="IPR027417">
    <property type="entry name" value="P-loop_NTPase"/>
</dbReference>
<feature type="domain" description="Sulfotransferase" evidence="4">
    <location>
        <begin position="71"/>
        <end position="154"/>
    </location>
</feature>
<gene>
    <name evidence="6" type="primary">LOC113737395</name>
</gene>
<dbReference type="RefSeq" id="XP_071939843.1">
    <property type="nucleotide sequence ID" value="XM_072083742.1"/>
</dbReference>
<accession>A0ABM4X732</accession>
<proteinExistence type="inferred from homology"/>
<dbReference type="EC" id="2.8.2.-" evidence="3"/>
<name>A0ABM4X732_COFAR</name>
<evidence type="ECO:0000256" key="1">
    <source>
        <dbReference type="ARBA" id="ARBA00005771"/>
    </source>
</evidence>